<keyword evidence="4" id="KW-1185">Reference proteome</keyword>
<gene>
    <name evidence="5" type="primary">ACP4</name>
</gene>
<keyword evidence="2" id="KW-0472">Membrane</keyword>
<dbReference type="RefSeq" id="XP_072860647.1">
    <property type="nucleotide sequence ID" value="XM_073004546.1"/>
</dbReference>
<dbReference type="Pfam" id="PF00328">
    <property type="entry name" value="His_Phos_2"/>
    <property type="match status" value="1"/>
</dbReference>
<name>A0ABM5GSM4_9SAUR</name>
<dbReference type="Gene3D" id="3.40.50.1240">
    <property type="entry name" value="Phosphoglycerate mutase-like"/>
    <property type="match status" value="1"/>
</dbReference>
<dbReference type="NCBIfam" id="TIGR01167">
    <property type="entry name" value="LPXTG_anchor"/>
    <property type="match status" value="1"/>
</dbReference>
<feature type="signal peptide" evidence="3">
    <location>
        <begin position="1"/>
        <end position="19"/>
    </location>
</feature>
<evidence type="ECO:0000313" key="5">
    <source>
        <dbReference type="RefSeq" id="XP_072860647.1"/>
    </source>
</evidence>
<dbReference type="InterPro" id="IPR029033">
    <property type="entry name" value="His_PPase_superfam"/>
</dbReference>
<keyword evidence="2" id="KW-0812">Transmembrane</keyword>
<dbReference type="PROSITE" id="PS00778">
    <property type="entry name" value="HIS_ACID_PHOSPHAT_2"/>
    <property type="match status" value="1"/>
</dbReference>
<accession>A0ABM5GSM4</accession>
<evidence type="ECO:0000256" key="1">
    <source>
        <dbReference type="ARBA" id="ARBA00005375"/>
    </source>
</evidence>
<proteinExistence type="inferred from homology"/>
<dbReference type="PANTHER" id="PTHR11567">
    <property type="entry name" value="ACID PHOSPHATASE-RELATED"/>
    <property type="match status" value="1"/>
</dbReference>
<dbReference type="CDD" id="cd07061">
    <property type="entry name" value="HP_HAP_like"/>
    <property type="match status" value="1"/>
</dbReference>
<evidence type="ECO:0000256" key="2">
    <source>
        <dbReference type="SAM" id="Phobius"/>
    </source>
</evidence>
<feature type="transmembrane region" description="Helical" evidence="2">
    <location>
        <begin position="370"/>
        <end position="392"/>
    </location>
</feature>
<keyword evidence="3" id="KW-0732">Signal</keyword>
<dbReference type="InterPro" id="IPR033379">
    <property type="entry name" value="Acid_Pase_AS"/>
</dbReference>
<dbReference type="GeneID" id="110078525"/>
<dbReference type="SUPFAM" id="SSF53254">
    <property type="entry name" value="Phosphoglycerate mutase-like"/>
    <property type="match status" value="1"/>
</dbReference>
<evidence type="ECO:0000313" key="4">
    <source>
        <dbReference type="Proteomes" id="UP001652642"/>
    </source>
</evidence>
<protein>
    <submittedName>
        <fullName evidence="5">Testicular acid phosphatase homolog</fullName>
    </submittedName>
</protein>
<evidence type="ECO:0000256" key="3">
    <source>
        <dbReference type="SAM" id="SignalP"/>
    </source>
</evidence>
<feature type="chain" id="PRO_5046771339" evidence="3">
    <location>
        <begin position="20"/>
        <end position="408"/>
    </location>
</feature>
<comment type="similarity">
    <text evidence="1">Belongs to the histidine acid phosphatase family.</text>
</comment>
<reference evidence="5" key="1">
    <citation type="submission" date="2025-08" db="UniProtKB">
        <authorList>
            <consortium name="RefSeq"/>
        </authorList>
    </citation>
    <scope>IDENTIFICATION</scope>
</reference>
<dbReference type="PANTHER" id="PTHR11567:SF145">
    <property type="entry name" value="TESTICULAR ACID PHOSPHATASE"/>
    <property type="match status" value="1"/>
</dbReference>
<sequence length="408" mass="46221">MRLSASLIIILQAILPLIAEQERRLRFVILVYRHGDRSPLGTYPTDPHKSEAWPQGFHQLTEVGILQQKVLGRFLRKRYNGFLSPSYKPQEIYVRSTDYDRTIMSAQANLMGLYPNSDPQTGWNPIPVHTVPVKYDKLLKPPTRTCLRYQQLMEETVNLPSYQAKMETWKDFITEMANCTGLHTEQLTLRALWKVQDSLFCQKMHNLTLPSWATPQVLKTLSEIEAFNVDAHVGMHSRQEKARLMGGLLLGAILSNFSKTVCRDLPLKMIMYSAHDSTLIALQGALGVYNGHPPPYAACHGFEFYQESNNSFTVAMFYRNTSDQQPHTLTLPGCPTHCPLPLFTKLTRAVVPQDWDAECQNPQNRTGHTVTALAVAVGLLSVALIGLGILHWRKRREDGPMAMNNCLH</sequence>
<dbReference type="InterPro" id="IPR050645">
    <property type="entry name" value="Histidine_acid_phosphatase"/>
</dbReference>
<dbReference type="InterPro" id="IPR000560">
    <property type="entry name" value="His_Pase_clade-2"/>
</dbReference>
<dbReference type="Proteomes" id="UP001652642">
    <property type="component" value="Chromosome 6"/>
</dbReference>
<keyword evidence="2" id="KW-1133">Transmembrane helix</keyword>
<dbReference type="PROSITE" id="PS00616">
    <property type="entry name" value="HIS_ACID_PHOSPHAT_1"/>
    <property type="match status" value="1"/>
</dbReference>
<organism evidence="4 5">
    <name type="scientific">Pogona vitticeps</name>
    <name type="common">central bearded dragon</name>
    <dbReference type="NCBI Taxonomy" id="103695"/>
    <lineage>
        <taxon>Eukaryota</taxon>
        <taxon>Metazoa</taxon>
        <taxon>Chordata</taxon>
        <taxon>Craniata</taxon>
        <taxon>Vertebrata</taxon>
        <taxon>Euteleostomi</taxon>
        <taxon>Lepidosauria</taxon>
        <taxon>Squamata</taxon>
        <taxon>Bifurcata</taxon>
        <taxon>Unidentata</taxon>
        <taxon>Episquamata</taxon>
        <taxon>Toxicofera</taxon>
        <taxon>Iguania</taxon>
        <taxon>Acrodonta</taxon>
        <taxon>Agamidae</taxon>
        <taxon>Amphibolurinae</taxon>
        <taxon>Pogona</taxon>
    </lineage>
</organism>